<evidence type="ECO:0000313" key="11">
    <source>
        <dbReference type="Proteomes" id="UP000217199"/>
    </source>
</evidence>
<dbReference type="PANTHER" id="PTHR11709">
    <property type="entry name" value="MULTI-COPPER OXIDASE"/>
    <property type="match status" value="1"/>
</dbReference>
<evidence type="ECO:0000256" key="5">
    <source>
        <dbReference type="ARBA" id="ARBA00023157"/>
    </source>
</evidence>
<feature type="domain" description="Plastocyanin-like" evidence="7">
    <location>
        <begin position="129"/>
        <end position="274"/>
    </location>
</feature>
<keyword evidence="6" id="KW-0325">Glycoprotein</keyword>
<feature type="domain" description="Plastocyanin-like" evidence="8">
    <location>
        <begin position="858"/>
        <end position="956"/>
    </location>
</feature>
<evidence type="ECO:0000259" key="7">
    <source>
        <dbReference type="Pfam" id="PF00394"/>
    </source>
</evidence>
<dbReference type="Pfam" id="PF07731">
    <property type="entry name" value="Cu-oxidase_2"/>
    <property type="match status" value="2"/>
</dbReference>
<dbReference type="Pfam" id="PF07732">
    <property type="entry name" value="Cu-oxidase_3"/>
    <property type="match status" value="2"/>
</dbReference>
<dbReference type="OrthoDB" id="2121828at2759"/>
<feature type="domain" description="Plastocyanin-like" evidence="9">
    <location>
        <begin position="3"/>
        <end position="117"/>
    </location>
</feature>
<dbReference type="STRING" id="2282107.A0A286UJR2"/>
<dbReference type="PANTHER" id="PTHR11709:SF511">
    <property type="entry name" value="LACCASE"/>
    <property type="match status" value="1"/>
</dbReference>
<keyword evidence="3" id="KW-0560">Oxidoreductase</keyword>
<comment type="caution">
    <text evidence="10">The sequence shown here is derived from an EMBL/GenBank/DDBJ whole genome shotgun (WGS) entry which is preliminary data.</text>
</comment>
<gene>
    <name evidence="10" type="ORF">PNOK_0473200</name>
</gene>
<keyword evidence="11" id="KW-1185">Reference proteome</keyword>
<dbReference type="SUPFAM" id="SSF49503">
    <property type="entry name" value="Cupredoxins"/>
    <property type="match status" value="6"/>
</dbReference>
<dbReference type="InterPro" id="IPR002355">
    <property type="entry name" value="Cu_oxidase_Cu_BS"/>
</dbReference>
<dbReference type="Pfam" id="PF00394">
    <property type="entry name" value="Cu-oxidase"/>
    <property type="match status" value="2"/>
</dbReference>
<dbReference type="PROSITE" id="PS00079">
    <property type="entry name" value="MULTICOPPER_OXIDASE1"/>
    <property type="match status" value="2"/>
</dbReference>
<proteinExistence type="inferred from homology"/>
<evidence type="ECO:0000256" key="3">
    <source>
        <dbReference type="ARBA" id="ARBA00023002"/>
    </source>
</evidence>
<dbReference type="InterPro" id="IPR033138">
    <property type="entry name" value="Cu_oxidase_CS"/>
</dbReference>
<dbReference type="GO" id="GO:0033215">
    <property type="term" value="P:reductive iron assimilation"/>
    <property type="evidence" value="ECO:0007669"/>
    <property type="project" value="TreeGrafter"/>
</dbReference>
<organism evidence="10 11">
    <name type="scientific">Pyrrhoderma noxium</name>
    <dbReference type="NCBI Taxonomy" id="2282107"/>
    <lineage>
        <taxon>Eukaryota</taxon>
        <taxon>Fungi</taxon>
        <taxon>Dikarya</taxon>
        <taxon>Basidiomycota</taxon>
        <taxon>Agaricomycotina</taxon>
        <taxon>Agaricomycetes</taxon>
        <taxon>Hymenochaetales</taxon>
        <taxon>Hymenochaetaceae</taxon>
        <taxon>Pyrrhoderma</taxon>
    </lineage>
</organism>
<dbReference type="GO" id="GO:0010106">
    <property type="term" value="P:cellular response to iron ion starvation"/>
    <property type="evidence" value="ECO:0007669"/>
    <property type="project" value="TreeGrafter"/>
</dbReference>
<dbReference type="PROSITE" id="PS00080">
    <property type="entry name" value="MULTICOPPER_OXIDASE2"/>
    <property type="match status" value="1"/>
</dbReference>
<feature type="domain" description="Plastocyanin-like" evidence="7">
    <location>
        <begin position="646"/>
        <end position="796"/>
    </location>
</feature>
<reference evidence="10 11" key="1">
    <citation type="journal article" date="2017" name="Mol. Ecol.">
        <title>Comparative and population genomic landscape of Phellinus noxius: A hypervariable fungus causing root rot in trees.</title>
        <authorList>
            <person name="Chung C.L."/>
            <person name="Lee T.J."/>
            <person name="Akiba M."/>
            <person name="Lee H.H."/>
            <person name="Kuo T.H."/>
            <person name="Liu D."/>
            <person name="Ke H.M."/>
            <person name="Yokoi T."/>
            <person name="Roa M.B."/>
            <person name="Lu M.J."/>
            <person name="Chang Y.Y."/>
            <person name="Ann P.J."/>
            <person name="Tsai J.N."/>
            <person name="Chen C.Y."/>
            <person name="Tzean S.S."/>
            <person name="Ota Y."/>
            <person name="Hattori T."/>
            <person name="Sahashi N."/>
            <person name="Liou R.F."/>
            <person name="Kikuchi T."/>
            <person name="Tsai I.J."/>
        </authorList>
    </citation>
    <scope>NUCLEOTIDE SEQUENCE [LARGE SCALE GENOMIC DNA]</scope>
    <source>
        <strain evidence="10 11">FFPRI411160</strain>
    </source>
</reference>
<dbReference type="InterPro" id="IPR001117">
    <property type="entry name" value="Cu-oxidase_2nd"/>
</dbReference>
<accession>A0A286UJR2</accession>
<dbReference type="InterPro" id="IPR008972">
    <property type="entry name" value="Cupredoxin"/>
</dbReference>
<dbReference type="Proteomes" id="UP000217199">
    <property type="component" value="Unassembled WGS sequence"/>
</dbReference>
<keyword evidence="5" id="KW-1015">Disulfide bond</keyword>
<name>A0A286UJR2_9AGAM</name>
<evidence type="ECO:0000259" key="8">
    <source>
        <dbReference type="Pfam" id="PF07731"/>
    </source>
</evidence>
<evidence type="ECO:0000259" key="9">
    <source>
        <dbReference type="Pfam" id="PF07732"/>
    </source>
</evidence>
<dbReference type="InterPro" id="IPR011706">
    <property type="entry name" value="Cu-oxidase_C"/>
</dbReference>
<dbReference type="FunFam" id="2.60.40.420:FF:000045">
    <property type="entry name" value="Laccase 2"/>
    <property type="match status" value="2"/>
</dbReference>
<keyword evidence="2" id="KW-0479">Metal-binding</keyword>
<evidence type="ECO:0000256" key="4">
    <source>
        <dbReference type="ARBA" id="ARBA00023008"/>
    </source>
</evidence>
<dbReference type="InParanoid" id="A0A286UJR2"/>
<sequence length="965" mass="105825">MVSPDGFERSSVTANGIVPAPLISGNIGDRFLLNVTDSLTDPTMDRAVSIHWHGFFQAHSNEMDGPAFVNQCPIVPEHSFLYNFTVPDQAGTFWYHSHLSVQYCDGLRGPFVVYDPNDPLKHLYDIDNEETIITLGDWYHTVAPTLMPNQKSGTPTPDSTIINGLGKSEAGGSLAIVRAQPGKRHRFRLINSGCLPFFTFSIDNHNLTIIEADGIEHDPVTVDSLEIFVAQRYSFILTADQPVDNYWIRALPQFPGGATTDNGFNSAILRYDGAPDAEPTSTEKTNPTLLNEAQLHPLINPGAPGIPIPGAADVNMHLQVTHSGGRFGVNDVPFNPLVFLCFFNISGQAGGGNFFHPFHLHGHAFDVIRVRDNDTYNFINPVRRDVVSIGGGGSNMTFRFFTDNPGPWYRAHCHIDWHLESGLAVVLAEDPDGTPAWTPPGDDWLDLCPLYDALNPDKALPPKTIRIKRSSSPAWPQQKKITMSIKGVEIAITSDAGPSLKSSNNHDVRAELNVVNANLAPDGTQRSTVTVNGQFPGPLISGFKGDRFLINVRNRLSDPTMNRATSLHWHGIHQTNSREMDGTVSVTQCPIVPGHDFLYNFTIPDQAGTFWYHSHIAAQYCDGLRGPLIVYDPDDPHKQLYDIDNEQTIISISDWYHTPSPQSSGGMHNTPYPDSTLINGLGRSKEGGSLAVIRGQPGKRHRFRIINTSCYPSYKLSIDGHRMMIIEADGVETQPLIVDQLTIHAGQRYSVIVSMDRPIGNYWIRAIPSPAHHHHNSIMQTTEGGINSAILRYDGATSGEPLTGPVIHPVSLREADLHPFVGQGPPGHPHVGGADIVLYLKATYPGKKIAINGVPFNPPTIPVLLQLLSGANPRSDLDPSRSVYILPANKTVEIVFSGGGEHPFHLHGHTFDVIRVAGESTYNFNNPVRRDTVNTGSHKDNVTIRFVTDNAGPWMLVGVPSSITI</sequence>
<protein>
    <submittedName>
        <fullName evidence="10">Laccase</fullName>
    </submittedName>
</protein>
<evidence type="ECO:0000256" key="2">
    <source>
        <dbReference type="ARBA" id="ARBA00022723"/>
    </source>
</evidence>
<feature type="domain" description="Plastocyanin-like" evidence="8">
    <location>
        <begin position="351"/>
        <end position="432"/>
    </location>
</feature>
<dbReference type="AlphaFoldDB" id="A0A286UJR2"/>
<comment type="similarity">
    <text evidence="1">Belongs to the multicopper oxidase family.</text>
</comment>
<evidence type="ECO:0000256" key="6">
    <source>
        <dbReference type="ARBA" id="ARBA00023180"/>
    </source>
</evidence>
<dbReference type="InterPro" id="IPR045087">
    <property type="entry name" value="Cu-oxidase_fam"/>
</dbReference>
<dbReference type="EMBL" id="NBII01000004">
    <property type="protein sequence ID" value="PAV19798.1"/>
    <property type="molecule type" value="Genomic_DNA"/>
</dbReference>
<evidence type="ECO:0000256" key="1">
    <source>
        <dbReference type="ARBA" id="ARBA00010609"/>
    </source>
</evidence>
<feature type="domain" description="Plastocyanin-like" evidence="9">
    <location>
        <begin position="516"/>
        <end position="634"/>
    </location>
</feature>
<dbReference type="GO" id="GO:0005507">
    <property type="term" value="F:copper ion binding"/>
    <property type="evidence" value="ECO:0007669"/>
    <property type="project" value="InterPro"/>
</dbReference>
<dbReference type="Gene3D" id="2.60.40.420">
    <property type="entry name" value="Cupredoxins - blue copper proteins"/>
    <property type="match status" value="6"/>
</dbReference>
<keyword evidence="4" id="KW-0186">Copper</keyword>
<dbReference type="GO" id="GO:0004322">
    <property type="term" value="F:ferroxidase activity"/>
    <property type="evidence" value="ECO:0007669"/>
    <property type="project" value="TreeGrafter"/>
</dbReference>
<dbReference type="GO" id="GO:0033573">
    <property type="term" value="C:high-affinity iron permease complex"/>
    <property type="evidence" value="ECO:0007669"/>
    <property type="project" value="TreeGrafter"/>
</dbReference>
<evidence type="ECO:0000313" key="10">
    <source>
        <dbReference type="EMBL" id="PAV19798.1"/>
    </source>
</evidence>
<dbReference type="InterPro" id="IPR011707">
    <property type="entry name" value="Cu-oxidase-like_N"/>
</dbReference>